<dbReference type="RefSeq" id="XP_075105086.1">
    <property type="nucleotide sequence ID" value="XM_075248985.1"/>
</dbReference>
<dbReference type="Proteomes" id="UP000790787">
    <property type="component" value="Unplaced"/>
</dbReference>
<proteinExistence type="predicted"/>
<evidence type="ECO:0000313" key="2">
    <source>
        <dbReference type="RefSeq" id="XP_075105086.1"/>
    </source>
</evidence>
<evidence type="ECO:0000313" key="1">
    <source>
        <dbReference type="Proteomes" id="UP000790787"/>
    </source>
</evidence>
<protein>
    <submittedName>
        <fullName evidence="2">Uncharacterized protein LOC142179273</fullName>
    </submittedName>
</protein>
<reference evidence="2" key="1">
    <citation type="submission" date="2025-08" db="UniProtKB">
        <authorList>
            <consortium name="RefSeq"/>
        </authorList>
    </citation>
    <scope>IDENTIFICATION</scope>
    <source>
        <tissue evidence="2">Leaf</tissue>
    </source>
</reference>
<accession>A0AC58U6H5</accession>
<name>A0AC58U6H5_TOBAC</name>
<sequence length="180" mass="19532">MFSKTNLFLCLSLAILLIVISSQADAREMSKAAAPITQGVPYLLRDGLLYGLGQELESLVHQLSTFGPLFPVKTIRPKLIYLSSGHLIKMFSKTNLFLCLSLAILLIVISSQADARQISKAAAPITQALNSNNITDQKTGAGIIRKIPGWIRKGAKPGGKVCKICSCKYQICSKCPKCHD</sequence>
<gene>
    <name evidence="2" type="primary">LOC142179273</name>
</gene>
<organism evidence="1 2">
    <name type="scientific">Nicotiana tabacum</name>
    <name type="common">Common tobacco</name>
    <dbReference type="NCBI Taxonomy" id="4097"/>
    <lineage>
        <taxon>Eukaryota</taxon>
        <taxon>Viridiplantae</taxon>
        <taxon>Streptophyta</taxon>
        <taxon>Embryophyta</taxon>
        <taxon>Tracheophyta</taxon>
        <taxon>Spermatophyta</taxon>
        <taxon>Magnoliopsida</taxon>
        <taxon>eudicotyledons</taxon>
        <taxon>Gunneridae</taxon>
        <taxon>Pentapetalae</taxon>
        <taxon>asterids</taxon>
        <taxon>lamiids</taxon>
        <taxon>Solanales</taxon>
        <taxon>Solanaceae</taxon>
        <taxon>Nicotianoideae</taxon>
        <taxon>Nicotianeae</taxon>
        <taxon>Nicotiana</taxon>
    </lineage>
</organism>
<keyword evidence="1" id="KW-1185">Reference proteome</keyword>